<accession>A0A9P4KIX3</accession>
<dbReference type="EMBL" id="ML986590">
    <property type="protein sequence ID" value="KAF2267610.1"/>
    <property type="molecule type" value="Genomic_DNA"/>
</dbReference>
<evidence type="ECO:0000256" key="2">
    <source>
        <dbReference type="SAM" id="MobiDB-lite"/>
    </source>
</evidence>
<dbReference type="Pfam" id="PF07876">
    <property type="entry name" value="Dabb"/>
    <property type="match status" value="1"/>
</dbReference>
<dbReference type="PANTHER" id="PTHR33178:SF10">
    <property type="entry name" value="STRESS-RESPONSE A_B BARREL DOMAIN-CONTAINING PROTEIN"/>
    <property type="match status" value="1"/>
</dbReference>
<dbReference type="PANTHER" id="PTHR33178">
    <property type="match status" value="1"/>
</dbReference>
<dbReference type="AlphaFoldDB" id="A0A9P4KIX3"/>
<comment type="subunit">
    <text evidence="1">Homodimer.</text>
</comment>
<protein>
    <recommendedName>
        <fullName evidence="3">Stress-response A/B barrel domain-containing protein</fullName>
    </recommendedName>
</protein>
<dbReference type="Gene3D" id="3.30.70.100">
    <property type="match status" value="1"/>
</dbReference>
<dbReference type="InterPro" id="IPR044662">
    <property type="entry name" value="HS1/DABB1-like"/>
</dbReference>
<gene>
    <name evidence="4" type="ORF">CC78DRAFT_530698</name>
</gene>
<dbReference type="InterPro" id="IPR011008">
    <property type="entry name" value="Dimeric_a/b-barrel"/>
</dbReference>
<dbReference type="OrthoDB" id="1601230at2759"/>
<feature type="domain" description="Stress-response A/B barrel" evidence="3">
    <location>
        <begin position="3"/>
        <end position="105"/>
    </location>
</feature>
<feature type="region of interest" description="Disordered" evidence="2">
    <location>
        <begin position="37"/>
        <end position="58"/>
    </location>
</feature>
<reference evidence="5" key="1">
    <citation type="journal article" date="2020" name="Stud. Mycol.">
        <title>101 Dothideomycetes genomes: A test case for predicting lifestyles and emergence of pathogens.</title>
        <authorList>
            <person name="Haridas S."/>
            <person name="Albert R."/>
            <person name="Binder M."/>
            <person name="Bloem J."/>
            <person name="LaButti K."/>
            <person name="Salamov A."/>
            <person name="Andreopoulos B."/>
            <person name="Baker S."/>
            <person name="Barry K."/>
            <person name="Bills G."/>
            <person name="Bluhm B."/>
            <person name="Cannon C."/>
            <person name="Castanera R."/>
            <person name="Culley D."/>
            <person name="Daum C."/>
            <person name="Ezra D."/>
            <person name="Gonzalez J."/>
            <person name="Henrissat B."/>
            <person name="Kuo A."/>
            <person name="Liang C."/>
            <person name="Lipzen A."/>
            <person name="Lutzoni F."/>
            <person name="Magnuson J."/>
            <person name="Mondo S."/>
            <person name="Nolan M."/>
            <person name="Ohm R."/>
            <person name="Pangilinan J."/>
            <person name="Park H.-J."/>
            <person name="Ramirez L."/>
            <person name="Alfaro M."/>
            <person name="Sun H."/>
            <person name="Tritt A."/>
            <person name="Yoshinaga Y."/>
            <person name="Zwiers L.-H."/>
            <person name="Turgeon B."/>
            <person name="Goodwin S."/>
            <person name="Spatafora J."/>
            <person name="Crous P."/>
            <person name="Grigoriev I."/>
        </authorList>
    </citation>
    <scope>NUCLEOTIDE SEQUENCE [LARGE SCALE GENOMIC DNA]</scope>
    <source>
        <strain evidence="5">CBS 304.66</strain>
    </source>
</reference>
<proteinExistence type="predicted"/>
<dbReference type="PROSITE" id="PS51502">
    <property type="entry name" value="S_R_A_B_BARREL"/>
    <property type="match status" value="1"/>
</dbReference>
<evidence type="ECO:0000256" key="1">
    <source>
        <dbReference type="ARBA" id="ARBA00011738"/>
    </source>
</evidence>
<sequence>MGITHIVLFQFKADASPESINDISRRMLALKDGCIHPTSKKPYIKSASGGTDNSPEGAQNGITHAFIVEFENAEDRDYYVDKDPFHNEFKKRAGTILEKVIVVDFTNGEFKL</sequence>
<dbReference type="SMART" id="SM00886">
    <property type="entry name" value="Dabb"/>
    <property type="match status" value="1"/>
</dbReference>
<dbReference type="InterPro" id="IPR013097">
    <property type="entry name" value="Dabb"/>
</dbReference>
<organism evidence="4 5">
    <name type="scientific">Lojkania enalia</name>
    <dbReference type="NCBI Taxonomy" id="147567"/>
    <lineage>
        <taxon>Eukaryota</taxon>
        <taxon>Fungi</taxon>
        <taxon>Dikarya</taxon>
        <taxon>Ascomycota</taxon>
        <taxon>Pezizomycotina</taxon>
        <taxon>Dothideomycetes</taxon>
        <taxon>Pleosporomycetidae</taxon>
        <taxon>Pleosporales</taxon>
        <taxon>Pleosporales incertae sedis</taxon>
        <taxon>Lojkania</taxon>
    </lineage>
</organism>
<evidence type="ECO:0000313" key="5">
    <source>
        <dbReference type="Proteomes" id="UP000800093"/>
    </source>
</evidence>
<feature type="compositionally biased region" description="Polar residues" evidence="2">
    <location>
        <begin position="48"/>
        <end position="58"/>
    </location>
</feature>
<evidence type="ECO:0000259" key="3">
    <source>
        <dbReference type="PROSITE" id="PS51502"/>
    </source>
</evidence>
<evidence type="ECO:0000313" key="4">
    <source>
        <dbReference type="EMBL" id="KAF2267610.1"/>
    </source>
</evidence>
<dbReference type="SUPFAM" id="SSF54909">
    <property type="entry name" value="Dimeric alpha+beta barrel"/>
    <property type="match status" value="1"/>
</dbReference>
<comment type="caution">
    <text evidence="4">The sequence shown here is derived from an EMBL/GenBank/DDBJ whole genome shotgun (WGS) entry which is preliminary data.</text>
</comment>
<name>A0A9P4KIX3_9PLEO</name>
<keyword evidence="5" id="KW-1185">Reference proteome</keyword>
<dbReference type="Proteomes" id="UP000800093">
    <property type="component" value="Unassembled WGS sequence"/>
</dbReference>